<evidence type="ECO:0000256" key="2">
    <source>
        <dbReference type="ARBA" id="ARBA00022475"/>
    </source>
</evidence>
<feature type="transmembrane region" description="Helical" evidence="10">
    <location>
        <begin position="232"/>
        <end position="254"/>
    </location>
</feature>
<dbReference type="WBParaSite" id="maker-uti_cns_0047136-snap-gene-0.8-mRNA-1">
    <property type="protein sequence ID" value="maker-uti_cns_0047136-snap-gene-0.8-mRNA-1"/>
    <property type="gene ID" value="maker-uti_cns_0047136-snap-gene-0.8"/>
</dbReference>
<dbReference type="GO" id="GO:0005886">
    <property type="term" value="C:plasma membrane"/>
    <property type="evidence" value="ECO:0007669"/>
    <property type="project" value="UniProtKB-SubCell"/>
</dbReference>
<name>A0A1I8JEH3_9PLAT</name>
<comment type="similarity">
    <text evidence="9">Belongs to the G-protein coupled receptor 1 family.</text>
</comment>
<evidence type="ECO:0000256" key="10">
    <source>
        <dbReference type="SAM" id="Phobius"/>
    </source>
</evidence>
<evidence type="ECO:0000256" key="4">
    <source>
        <dbReference type="ARBA" id="ARBA00022989"/>
    </source>
</evidence>
<sequence length="503" mass="57164">MWSSVAMATPGQGMTLPMQRNDSNVSTGTVALPAGDNVTALAFQARYGYLHIVLTSCILGVIILCTIIGNVFVVAAIILEKNLQSCTRFPIWPVKKEKFADPCFRSKPKIFVRSDMNEKHLRSLTATCDHENFLKDGFVVGLRNRLIKRRWLQEEKLTLACALTLATAMEAAERDVVTIASSRNLSVMDFSVQSTTTLSKVLWIQSKNIQILSLFENIRFTRNSLFQSVSNYLIVSLAVADLMVATLVMPISALNELSKYWWLGIHLCDLWICFDILCCTASILHLVGIAVDRYWAVTNVNYVRVRSGKRIGLMIGAMWAISMAISIPARYMNEEKRRGAIRKGECNINDGWLYTIFSTVGAFYLPMLFMIAIYIRIYQAARKRIRKKAFKHPQATSATATAIPMSRRERLEQKRERKAARTLAIITGCFLVCWFPFFLRAVICPFRSAQCRSLIPGYGHSLILWLGYMNSLLNPIIYTIFSPDFRNAFSKILFGRYRRRGFR</sequence>
<dbReference type="GO" id="GO:0071880">
    <property type="term" value="P:adenylate cyclase-activating adrenergic receptor signaling pathway"/>
    <property type="evidence" value="ECO:0007669"/>
    <property type="project" value="TreeGrafter"/>
</dbReference>
<dbReference type="SUPFAM" id="SSF81321">
    <property type="entry name" value="Family A G protein-coupled receptor-like"/>
    <property type="match status" value="1"/>
</dbReference>
<protein>
    <submittedName>
        <fullName evidence="13">G_PROTEIN_RECEP_F1_2 domain-containing protein</fullName>
    </submittedName>
</protein>
<dbReference type="AlphaFoldDB" id="A0A1I8JEH3"/>
<keyword evidence="12" id="KW-1185">Reference proteome</keyword>
<feature type="transmembrane region" description="Helical" evidence="10">
    <location>
        <begin position="463"/>
        <end position="481"/>
    </location>
</feature>
<dbReference type="InterPro" id="IPR017452">
    <property type="entry name" value="GPCR_Rhodpsn_7TM"/>
</dbReference>
<accession>A0A1I8JEH3</accession>
<dbReference type="CDD" id="cd15331">
    <property type="entry name" value="7tmA_5-HT1A_invertebrates"/>
    <property type="match status" value="1"/>
</dbReference>
<feature type="transmembrane region" description="Helical" evidence="10">
    <location>
        <begin position="352"/>
        <end position="378"/>
    </location>
</feature>
<dbReference type="Pfam" id="PF00001">
    <property type="entry name" value="7tm_1"/>
    <property type="match status" value="1"/>
</dbReference>
<dbReference type="Gene3D" id="1.20.1070.10">
    <property type="entry name" value="Rhodopsin 7-helix transmembrane proteins"/>
    <property type="match status" value="1"/>
</dbReference>
<keyword evidence="2" id="KW-1003">Cell membrane</keyword>
<feature type="transmembrane region" description="Helical" evidence="10">
    <location>
        <begin position="311"/>
        <end position="332"/>
    </location>
</feature>
<evidence type="ECO:0000259" key="11">
    <source>
        <dbReference type="PROSITE" id="PS50262"/>
    </source>
</evidence>
<feature type="transmembrane region" description="Helical" evidence="10">
    <location>
        <begin position="260"/>
        <end position="291"/>
    </location>
</feature>
<dbReference type="PANTHER" id="PTHR24248">
    <property type="entry name" value="ADRENERGIC RECEPTOR-RELATED G-PROTEIN COUPLED RECEPTOR"/>
    <property type="match status" value="1"/>
</dbReference>
<evidence type="ECO:0000313" key="12">
    <source>
        <dbReference type="Proteomes" id="UP000095280"/>
    </source>
</evidence>
<keyword evidence="6 10" id="KW-0472">Membrane</keyword>
<keyword evidence="5 9" id="KW-0297">G-protein coupled receptor</keyword>
<keyword evidence="3 9" id="KW-0812">Transmembrane</keyword>
<evidence type="ECO:0000256" key="7">
    <source>
        <dbReference type="ARBA" id="ARBA00023170"/>
    </source>
</evidence>
<feature type="transmembrane region" description="Helical" evidence="10">
    <location>
        <begin position="49"/>
        <end position="79"/>
    </location>
</feature>
<dbReference type="InterPro" id="IPR000276">
    <property type="entry name" value="GPCR_Rhodpsn"/>
</dbReference>
<evidence type="ECO:0000256" key="6">
    <source>
        <dbReference type="ARBA" id="ARBA00023136"/>
    </source>
</evidence>
<dbReference type="Proteomes" id="UP000095280">
    <property type="component" value="Unplaced"/>
</dbReference>
<evidence type="ECO:0000256" key="9">
    <source>
        <dbReference type="RuleBase" id="RU000688"/>
    </source>
</evidence>
<evidence type="ECO:0000256" key="5">
    <source>
        <dbReference type="ARBA" id="ARBA00023040"/>
    </source>
</evidence>
<dbReference type="PROSITE" id="PS00237">
    <property type="entry name" value="G_PROTEIN_RECEP_F1_1"/>
    <property type="match status" value="1"/>
</dbReference>
<keyword evidence="4 10" id="KW-1133">Transmembrane helix</keyword>
<keyword evidence="8 9" id="KW-0807">Transducer</keyword>
<dbReference type="GO" id="GO:0004930">
    <property type="term" value="F:G protein-coupled receptor activity"/>
    <property type="evidence" value="ECO:0007669"/>
    <property type="project" value="UniProtKB-KW"/>
</dbReference>
<dbReference type="PRINTS" id="PR00237">
    <property type="entry name" value="GPCRRHODOPSN"/>
</dbReference>
<proteinExistence type="inferred from homology"/>
<evidence type="ECO:0000256" key="1">
    <source>
        <dbReference type="ARBA" id="ARBA00004651"/>
    </source>
</evidence>
<dbReference type="PANTHER" id="PTHR24248:SF200">
    <property type="entry name" value="5-HYDROXYTRYPTAMINE RECEPTOR 1B-LIKE ISOFORM X1"/>
    <property type="match status" value="1"/>
</dbReference>
<dbReference type="GO" id="GO:0043410">
    <property type="term" value="P:positive regulation of MAPK cascade"/>
    <property type="evidence" value="ECO:0007669"/>
    <property type="project" value="TreeGrafter"/>
</dbReference>
<feature type="transmembrane region" description="Helical" evidence="10">
    <location>
        <begin position="423"/>
        <end position="443"/>
    </location>
</feature>
<feature type="domain" description="G-protein coupled receptors family 1 profile" evidence="11">
    <location>
        <begin position="207"/>
        <end position="478"/>
    </location>
</feature>
<comment type="subcellular location">
    <subcellularLocation>
        <location evidence="1">Cell membrane</location>
        <topology evidence="1">Multi-pass membrane protein</topology>
    </subcellularLocation>
</comment>
<organism evidence="12 13">
    <name type="scientific">Macrostomum lignano</name>
    <dbReference type="NCBI Taxonomy" id="282301"/>
    <lineage>
        <taxon>Eukaryota</taxon>
        <taxon>Metazoa</taxon>
        <taxon>Spiralia</taxon>
        <taxon>Lophotrochozoa</taxon>
        <taxon>Platyhelminthes</taxon>
        <taxon>Rhabditophora</taxon>
        <taxon>Macrostomorpha</taxon>
        <taxon>Macrostomida</taxon>
        <taxon>Macrostomidae</taxon>
        <taxon>Macrostomum</taxon>
    </lineage>
</organism>
<reference evidence="13" key="1">
    <citation type="submission" date="2016-11" db="UniProtKB">
        <authorList>
            <consortium name="WormBaseParasite"/>
        </authorList>
    </citation>
    <scope>IDENTIFICATION</scope>
</reference>
<evidence type="ECO:0000256" key="3">
    <source>
        <dbReference type="ARBA" id="ARBA00022692"/>
    </source>
</evidence>
<evidence type="ECO:0000256" key="8">
    <source>
        <dbReference type="ARBA" id="ARBA00023224"/>
    </source>
</evidence>
<dbReference type="PROSITE" id="PS50262">
    <property type="entry name" value="G_PROTEIN_RECEP_F1_2"/>
    <property type="match status" value="1"/>
</dbReference>
<evidence type="ECO:0000313" key="13">
    <source>
        <dbReference type="WBParaSite" id="maker-uti_cns_0047136-snap-gene-0.8-mRNA-1"/>
    </source>
</evidence>
<keyword evidence="7 9" id="KW-0675">Receptor</keyword>